<name>A0A8J7F8M4_9CYAN</name>
<proteinExistence type="predicted"/>
<dbReference type="AlphaFoldDB" id="A0A8J7F8M4"/>
<gene>
    <name evidence="1" type="ORF">IQ247_27045</name>
</gene>
<reference evidence="1" key="1">
    <citation type="submission" date="2020-10" db="EMBL/GenBank/DDBJ databases">
        <authorList>
            <person name="Castelo-Branco R."/>
            <person name="Eusebio N."/>
            <person name="Adriana R."/>
            <person name="Vieira A."/>
            <person name="Brugerolle De Fraissinette N."/>
            <person name="Rezende De Castro R."/>
            <person name="Schneider M.P."/>
            <person name="Vasconcelos V."/>
            <person name="Leao P.N."/>
        </authorList>
    </citation>
    <scope>NUCLEOTIDE SEQUENCE</scope>
    <source>
        <strain evidence="1">LEGE 06105</strain>
    </source>
</reference>
<protein>
    <submittedName>
        <fullName evidence="1">Uncharacterized protein</fullName>
    </submittedName>
</protein>
<evidence type="ECO:0000313" key="2">
    <source>
        <dbReference type="Proteomes" id="UP000620559"/>
    </source>
</evidence>
<keyword evidence="2" id="KW-1185">Reference proteome</keyword>
<sequence length="223" mass="24665">MAITLSHFCTKTGKPIIADNEPITERIEHCLAEYFAPNATFKLGTVYQGLTTEEDLKQFTPLGLTLQFAADNRFYFMDEELREKIFDQPHFGAAYGSNMFTPCQSFSERENLRVLVVDAETGENGGVMPNSETIKLVGDGDGKIDAALHQSLGNEQATPFQTRFGIKERGAGLDINNDINKTWQLGKGTFAPRDLSQVGNGYDLVISTEQLKGRTGEEWGSGR</sequence>
<evidence type="ECO:0000313" key="1">
    <source>
        <dbReference type="EMBL" id="MBE9216275.1"/>
    </source>
</evidence>
<accession>A0A8J7F8M4</accession>
<comment type="caution">
    <text evidence="1">The sequence shown here is derived from an EMBL/GenBank/DDBJ whole genome shotgun (WGS) entry which is preliminary data.</text>
</comment>
<feature type="non-terminal residue" evidence="1">
    <location>
        <position position="223"/>
    </location>
</feature>
<dbReference type="Proteomes" id="UP000620559">
    <property type="component" value="Unassembled WGS sequence"/>
</dbReference>
<dbReference type="EMBL" id="JADEWL010000152">
    <property type="protein sequence ID" value="MBE9216275.1"/>
    <property type="molecule type" value="Genomic_DNA"/>
</dbReference>
<organism evidence="1 2">
    <name type="scientific">Plectonema cf. radiosum LEGE 06105</name>
    <dbReference type="NCBI Taxonomy" id="945769"/>
    <lineage>
        <taxon>Bacteria</taxon>
        <taxon>Bacillati</taxon>
        <taxon>Cyanobacteriota</taxon>
        <taxon>Cyanophyceae</taxon>
        <taxon>Oscillatoriophycideae</taxon>
        <taxon>Oscillatoriales</taxon>
        <taxon>Microcoleaceae</taxon>
        <taxon>Plectonema</taxon>
    </lineage>
</organism>